<feature type="domain" description="Abortive phage infection protein C-terminal" evidence="1">
    <location>
        <begin position="240"/>
        <end position="512"/>
    </location>
</feature>
<dbReference type="AlphaFoldDB" id="A0A8J3K3S2"/>
<evidence type="ECO:0000313" key="2">
    <source>
        <dbReference type="EMBL" id="GIF89793.1"/>
    </source>
</evidence>
<protein>
    <submittedName>
        <fullName evidence="2">Putative abortive infection phage resistance protein</fullName>
    </submittedName>
</protein>
<dbReference type="Pfam" id="PF10592">
    <property type="entry name" value="AIPR"/>
    <property type="match status" value="1"/>
</dbReference>
<sequence length="691" mass="76374">MSQLHVRHVRDYLDREYRDLVDLSDLDGRPAGEKESAFFSRALGALAVQHLSGCDKSVAVGAIVDGFDDGHVDVVLSQDRPPVLWLAQSKWNERGNAGFGVGDAAKLREALDNITNGEFAGFNSRFRALEASIDQVISNPQVKIVLVVALLGDNVLSAAVQAVFDKIMRDARDLVSIRVVGLQDFHDIVRSAAGVGDASVNLDLRLDSPGYTEEPYKVYQGLVNASQVADWSERYGNRLFDKNIRAALGLTEVNQALLDTLLSRPEDFLYFNNGITILCDNLGRTARHAMNTHGPADLVLEGASVVNGAQTVHCVAEAMRRDPDNAGKARIWVRVISLENCPDRFAEEVTKATNTQNRVEARDFVSLDQNQARIRDEFALSLHKSYVIRRGEREPEPDAGCSVVEAALALASIHRDPAIVARAKQGHERLWRDDTYEKLFGPKVNAYRVWRAVSLLRAVKEEIAAAQDELIGRASQVATHGDFAVVNLVSRQLDLRGIGDADVDWATIVEQARKLAAPTLANVILSVDLHAPNNYVQTIFKSEEKARQILGDHSTTRPTTFNYMATLPDVYRATKPERKSNAVGVLVDANAISDGTSLEFRAQTGRERRELLLWLTEDPRRGRATWVNDRRAPLLWEGDGKQYAPTALVLHMFIEATGSSPKTVQGTSRWTVHGRGTLVDIANLVREDLTE</sequence>
<dbReference type="RefSeq" id="WP_191838941.1">
    <property type="nucleotide sequence ID" value="NZ_BAAALB010000008.1"/>
</dbReference>
<accession>A0A8J3K3S2</accession>
<evidence type="ECO:0000313" key="3">
    <source>
        <dbReference type="Proteomes" id="UP000619293"/>
    </source>
</evidence>
<dbReference type="Proteomes" id="UP000619293">
    <property type="component" value="Unassembled WGS sequence"/>
</dbReference>
<proteinExistence type="predicted"/>
<dbReference type="EMBL" id="BONG01000018">
    <property type="protein sequence ID" value="GIF89793.1"/>
    <property type="molecule type" value="Genomic_DNA"/>
</dbReference>
<gene>
    <name evidence="2" type="primary">abiR</name>
    <name evidence="2" type="ORF">Cch02nite_32370</name>
</gene>
<organism evidence="2 3">
    <name type="scientific">Catellatospora chokoriensis</name>
    <dbReference type="NCBI Taxonomy" id="310353"/>
    <lineage>
        <taxon>Bacteria</taxon>
        <taxon>Bacillati</taxon>
        <taxon>Actinomycetota</taxon>
        <taxon>Actinomycetes</taxon>
        <taxon>Micromonosporales</taxon>
        <taxon>Micromonosporaceae</taxon>
        <taxon>Catellatospora</taxon>
    </lineage>
</organism>
<name>A0A8J3K3S2_9ACTN</name>
<evidence type="ECO:0000259" key="1">
    <source>
        <dbReference type="Pfam" id="PF10592"/>
    </source>
</evidence>
<dbReference type="InterPro" id="IPR018891">
    <property type="entry name" value="AIPR_C"/>
</dbReference>
<keyword evidence="3" id="KW-1185">Reference proteome</keyword>
<comment type="caution">
    <text evidence="2">The sequence shown here is derived from an EMBL/GenBank/DDBJ whole genome shotgun (WGS) entry which is preliminary data.</text>
</comment>
<reference evidence="2 3" key="1">
    <citation type="submission" date="2021-01" db="EMBL/GenBank/DDBJ databases">
        <title>Whole genome shotgun sequence of Catellatospora chokoriensis NBRC 107358.</title>
        <authorList>
            <person name="Komaki H."/>
            <person name="Tamura T."/>
        </authorList>
    </citation>
    <scope>NUCLEOTIDE SEQUENCE [LARGE SCALE GENOMIC DNA]</scope>
    <source>
        <strain evidence="2 3">NBRC 107358</strain>
    </source>
</reference>